<dbReference type="SUPFAM" id="SSF48264">
    <property type="entry name" value="Cytochrome P450"/>
    <property type="match status" value="1"/>
</dbReference>
<keyword evidence="20" id="KW-0503">Monooxygenase</keyword>
<dbReference type="InterPro" id="IPR001917">
    <property type="entry name" value="Aminotrans_II_pyridoxalP_BS"/>
</dbReference>
<dbReference type="Proteomes" id="UP000290572">
    <property type="component" value="Unassembled WGS sequence"/>
</dbReference>
<feature type="compositionally biased region" description="Basic and acidic residues" evidence="50">
    <location>
        <begin position="14"/>
        <end position="23"/>
    </location>
</feature>
<evidence type="ECO:0000256" key="27">
    <source>
        <dbReference type="ARBA" id="ARBA00034110"/>
    </source>
</evidence>
<dbReference type="AlphaFoldDB" id="A0A498NKS8"/>
<evidence type="ECO:0000256" key="14">
    <source>
        <dbReference type="ARBA" id="ARBA00022848"/>
    </source>
</evidence>
<dbReference type="GO" id="GO:0098794">
    <property type="term" value="C:postsynapse"/>
    <property type="evidence" value="ECO:0007669"/>
    <property type="project" value="UniProtKB-SubCell"/>
</dbReference>
<keyword evidence="10 49" id="KW-0349">Heme</keyword>
<evidence type="ECO:0000256" key="51">
    <source>
        <dbReference type="SAM" id="Phobius"/>
    </source>
</evidence>
<evidence type="ECO:0000256" key="23">
    <source>
        <dbReference type="ARBA" id="ARBA00023166"/>
    </source>
</evidence>
<evidence type="ECO:0000256" key="28">
    <source>
        <dbReference type="ARBA" id="ARBA00049645"/>
    </source>
</evidence>
<keyword evidence="15" id="KW-0663">Pyridoxal phosphate</keyword>
<evidence type="ECO:0000256" key="20">
    <source>
        <dbReference type="ARBA" id="ARBA00023033"/>
    </source>
</evidence>
<comment type="catalytic activity">
    <reaction evidence="40">
        <text>7-dehydrocholesterol + reduced [NADPH--hemoprotein reductase] + O2 = cholesta-5,7-dien-3beta,24S-diol + oxidized [NADPH--hemoprotein reductase] + H2O + H(+)</text>
        <dbReference type="Rhea" id="RHEA:53244"/>
        <dbReference type="Rhea" id="RHEA-COMP:11964"/>
        <dbReference type="Rhea" id="RHEA-COMP:11965"/>
        <dbReference type="ChEBI" id="CHEBI:15377"/>
        <dbReference type="ChEBI" id="CHEBI:15378"/>
        <dbReference type="ChEBI" id="CHEBI:15379"/>
        <dbReference type="ChEBI" id="CHEBI:17759"/>
        <dbReference type="ChEBI" id="CHEBI:57618"/>
        <dbReference type="ChEBI" id="CHEBI:58210"/>
        <dbReference type="ChEBI" id="CHEBI:137061"/>
    </reaction>
    <physiologicalReaction direction="left-to-right" evidence="40">
        <dbReference type="Rhea" id="RHEA:53245"/>
    </physiologicalReaction>
</comment>
<keyword evidence="18 49" id="KW-0408">Iron</keyword>
<dbReference type="GO" id="GO:0030170">
    <property type="term" value="F:pyridoxal phosphate binding"/>
    <property type="evidence" value="ECO:0007669"/>
    <property type="project" value="InterPro"/>
</dbReference>
<dbReference type="GO" id="GO:0030425">
    <property type="term" value="C:dendrite"/>
    <property type="evidence" value="ECO:0007669"/>
    <property type="project" value="UniProtKB-SubCell"/>
</dbReference>
<keyword evidence="12 49" id="KW-0479">Metal-binding</keyword>
<dbReference type="GO" id="GO:0016740">
    <property type="term" value="F:transferase activity"/>
    <property type="evidence" value="ECO:0007669"/>
    <property type="project" value="UniProtKB-KW"/>
</dbReference>
<evidence type="ECO:0000256" key="6">
    <source>
        <dbReference type="ARBA" id="ARBA00005108"/>
    </source>
</evidence>
<evidence type="ECO:0000256" key="42">
    <source>
        <dbReference type="ARBA" id="ARBA00052870"/>
    </source>
</evidence>
<keyword evidence="17" id="KW-0560">Oxidoreductase</keyword>
<evidence type="ECO:0000256" key="3">
    <source>
        <dbReference type="ARBA" id="ARBA00004111"/>
    </source>
</evidence>
<dbReference type="SUPFAM" id="SSF53383">
    <property type="entry name" value="PLP-dependent transferases"/>
    <property type="match status" value="1"/>
</dbReference>
<dbReference type="GO" id="GO:0005789">
    <property type="term" value="C:endoplasmic reticulum membrane"/>
    <property type="evidence" value="ECO:0007669"/>
    <property type="project" value="UniProtKB-SubCell"/>
</dbReference>
<comment type="catalytic activity">
    <reaction evidence="38">
        <text>cholestanol + reduced [NADPH--hemoprotein reductase] + O2 = (24S)-hydroxycholestanol + oxidized [NADPH--hemoprotein reductase] + H2O + H(+)</text>
        <dbReference type="Rhea" id="RHEA:53808"/>
        <dbReference type="Rhea" id="RHEA-COMP:11964"/>
        <dbReference type="Rhea" id="RHEA-COMP:11965"/>
        <dbReference type="ChEBI" id="CHEBI:15377"/>
        <dbReference type="ChEBI" id="CHEBI:15378"/>
        <dbReference type="ChEBI" id="CHEBI:15379"/>
        <dbReference type="ChEBI" id="CHEBI:57618"/>
        <dbReference type="ChEBI" id="CHEBI:58210"/>
        <dbReference type="ChEBI" id="CHEBI:86570"/>
        <dbReference type="ChEBI" id="CHEBI:137687"/>
    </reaction>
    <physiologicalReaction direction="left-to-right" evidence="38">
        <dbReference type="Rhea" id="RHEA:53809"/>
    </physiologicalReaction>
</comment>
<dbReference type="InterPro" id="IPR015421">
    <property type="entry name" value="PyrdxlP-dep_Trfase_major"/>
</dbReference>
<dbReference type="Gene3D" id="1.10.630.10">
    <property type="entry name" value="Cytochrome P450"/>
    <property type="match status" value="1"/>
</dbReference>
<dbReference type="InterPro" id="IPR005533">
    <property type="entry name" value="AMOP_dom"/>
</dbReference>
<dbReference type="PROSITE" id="PS50856">
    <property type="entry name" value="AMOP"/>
    <property type="match status" value="1"/>
</dbReference>
<dbReference type="Pfam" id="PF00067">
    <property type="entry name" value="p450"/>
    <property type="match status" value="1"/>
</dbReference>
<comment type="catalytic activity">
    <reaction evidence="31">
        <text>(24S)-hydroxycholesterol + reduced [NADPH--hemoprotein reductase] + O2 = 24S,25-dihydroxycholesterol + oxidized [NADPH--hemoprotein reductase] + H2O + H(+)</text>
        <dbReference type="Rhea" id="RHEA:46384"/>
        <dbReference type="Rhea" id="RHEA-COMP:11964"/>
        <dbReference type="Rhea" id="RHEA-COMP:11965"/>
        <dbReference type="ChEBI" id="CHEBI:15377"/>
        <dbReference type="ChEBI" id="CHEBI:15378"/>
        <dbReference type="ChEBI" id="CHEBI:15379"/>
        <dbReference type="ChEBI" id="CHEBI:34310"/>
        <dbReference type="ChEBI" id="CHEBI:57618"/>
        <dbReference type="ChEBI" id="CHEBI:58210"/>
        <dbReference type="ChEBI" id="CHEBI:86074"/>
    </reaction>
    <physiologicalReaction direction="left-to-right" evidence="31">
        <dbReference type="Rhea" id="RHEA:46385"/>
    </physiologicalReaction>
</comment>
<comment type="catalytic activity">
    <reaction evidence="42">
        <text>desmosterol + reduced [NADPH--hemoprotein reductase] + O2 = (24S)-25-epoxycholesterol + oxidized [NADPH--hemoprotein reductase] + H2O + H(+)</text>
        <dbReference type="Rhea" id="RHEA:53232"/>
        <dbReference type="Rhea" id="RHEA-COMP:11964"/>
        <dbReference type="Rhea" id="RHEA-COMP:11965"/>
        <dbReference type="ChEBI" id="CHEBI:15377"/>
        <dbReference type="ChEBI" id="CHEBI:15378"/>
        <dbReference type="ChEBI" id="CHEBI:15379"/>
        <dbReference type="ChEBI" id="CHEBI:17737"/>
        <dbReference type="ChEBI" id="CHEBI:41633"/>
        <dbReference type="ChEBI" id="CHEBI:57618"/>
        <dbReference type="ChEBI" id="CHEBI:58210"/>
    </reaction>
    <physiologicalReaction direction="left-to-right" evidence="42">
        <dbReference type="Rhea" id="RHEA:53233"/>
    </physiologicalReaction>
</comment>
<comment type="subcellular location">
    <subcellularLocation>
        <location evidence="4">Cell projection</location>
        <location evidence="4">Dendrite</location>
    </subcellularLocation>
    <subcellularLocation>
        <location evidence="5">Endoplasmic reticulum membrane</location>
        <topology evidence="5">Single-pass membrane protein</topology>
    </subcellularLocation>
    <subcellularLocation>
        <location evidence="3">Microsome membrane</location>
        <topology evidence="3">Single-pass membrane protein</topology>
    </subcellularLocation>
    <subcellularLocation>
        <location evidence="27">Postsynapse</location>
    </subcellularLocation>
    <subcellularLocation>
        <location evidence="26">Presynapse</location>
    </subcellularLocation>
</comment>
<keyword evidence="16 51" id="KW-1133">Transmembrane helix</keyword>
<keyword evidence="11 51" id="KW-0812">Transmembrane</keyword>
<keyword evidence="19" id="KW-0770">Synapse</keyword>
<dbReference type="EMBL" id="QBIY01011383">
    <property type="protein sequence ID" value="RXN32376.1"/>
    <property type="molecule type" value="Genomic_DNA"/>
</dbReference>
<evidence type="ECO:0000256" key="9">
    <source>
        <dbReference type="ARBA" id="ARBA00022548"/>
    </source>
</evidence>
<dbReference type="InterPro" id="IPR039983">
    <property type="entry name" value="CYP46A1"/>
</dbReference>
<comment type="pathway">
    <text evidence="28">Steroid metabolism; cholesterol degradation.</text>
</comment>
<evidence type="ECO:0000256" key="34">
    <source>
        <dbReference type="ARBA" id="ARBA00051188"/>
    </source>
</evidence>
<keyword evidence="55" id="KW-1267">Proteomics identification</keyword>
<evidence type="ECO:0000256" key="38">
    <source>
        <dbReference type="ARBA" id="ARBA00051748"/>
    </source>
</evidence>
<keyword evidence="21" id="KW-0443">Lipid metabolism</keyword>
<evidence type="ECO:0000256" key="26">
    <source>
        <dbReference type="ARBA" id="ARBA00034106"/>
    </source>
</evidence>
<evidence type="ECO:0000256" key="32">
    <source>
        <dbReference type="ARBA" id="ARBA00050696"/>
    </source>
</evidence>
<comment type="function">
    <text evidence="43">P450 monooxygenase that plays a major role in cholesterol homeostasis in the brain. Primarily catalyzes the hydroxylation (with S stereochemistry) at C-24 of cholesterol side chain, triggering cholesterol diffusion out of neurons and its further degradation. By promoting constant cholesterol elimination in neurons, may activate the mevalonate pathway and coordinate the synthesis of new cholesterol and nonsterol isoprenoids involved in synaptic activity and learning. Further hydroxylates cholesterol derivatives and hormone steroids on both the ring and side chain of these molecules, converting them into active oxysterols involved in lipid signaling and biosynthesis. Acts as an epoxidase converting cholesta-5,24-dien-3beta-ol/desmosterol into (24S),25-epoxycholesterol, an abundant lipid ligand of nuclear NR1H2 and NR1H3 receptors shown to promote neurogenesis in developing brain. May also catalyze the oxidative metabolism of xenobiotics, such as clotrimazole.</text>
</comment>
<dbReference type="PANTHER" id="PTHR24293">
    <property type="entry name" value="CYTOCHROME P450 FAMILY 46 SUBFAMILY A"/>
    <property type="match status" value="1"/>
</dbReference>
<comment type="catalytic activity">
    <reaction evidence="36">
        <text>4beta-hydroxycholesterol + reduced [NADPH--hemoprotein reductase] + O2 = 4beta,24S-dihydroxycholesterol + oxidized [NADPH--hemoprotein reductase] + H2O + H(+)</text>
        <dbReference type="Rhea" id="RHEA:46392"/>
        <dbReference type="Rhea" id="RHEA-COMP:11964"/>
        <dbReference type="Rhea" id="RHEA-COMP:11965"/>
        <dbReference type="ChEBI" id="CHEBI:15377"/>
        <dbReference type="ChEBI" id="CHEBI:15378"/>
        <dbReference type="ChEBI" id="CHEBI:15379"/>
        <dbReference type="ChEBI" id="CHEBI:57618"/>
        <dbReference type="ChEBI" id="CHEBI:58210"/>
        <dbReference type="ChEBI" id="CHEBI:85778"/>
        <dbReference type="ChEBI" id="CHEBI:86087"/>
    </reaction>
    <physiologicalReaction direction="left-to-right" evidence="36">
        <dbReference type="Rhea" id="RHEA:46393"/>
    </physiologicalReaction>
</comment>
<feature type="binding site" description="axial binding residue" evidence="49">
    <location>
        <position position="1121"/>
    </location>
    <ligand>
        <name>heme</name>
        <dbReference type="ChEBI" id="CHEBI:30413"/>
    </ligand>
    <ligandPart>
        <name>Fe</name>
        <dbReference type="ChEBI" id="CHEBI:18248"/>
    </ligandPart>
</feature>
<keyword evidence="54" id="KW-1185">Reference proteome</keyword>
<keyword evidence="9" id="KW-0153">Cholesterol metabolism</keyword>
<evidence type="ECO:0000256" key="15">
    <source>
        <dbReference type="ARBA" id="ARBA00022898"/>
    </source>
</evidence>
<protein>
    <recommendedName>
        <fullName evidence="45">Cholesterol 24-hydroxylase</fullName>
        <ecNumber evidence="44">1.14.14.25</ecNumber>
    </recommendedName>
    <alternativeName>
        <fullName evidence="47">Cholesterol 24-monooxygenase</fullName>
    </alternativeName>
    <alternativeName>
        <fullName evidence="46">Cholesterol 24S-hydroxylase</fullName>
    </alternativeName>
    <alternativeName>
        <fullName evidence="48">Cytochrome P450 46A1</fullName>
    </alternativeName>
</protein>
<evidence type="ECO:0000256" key="24">
    <source>
        <dbReference type="ARBA" id="ARBA00023221"/>
    </source>
</evidence>
<dbReference type="InterPro" id="IPR004839">
    <property type="entry name" value="Aminotransferase_I/II_large"/>
</dbReference>
<comment type="similarity">
    <text evidence="7">Belongs to the class-II pyridoxal-phosphate-dependent aminotransferase family.</text>
</comment>
<dbReference type="Pfam" id="PF00155">
    <property type="entry name" value="Aminotran_1_2"/>
    <property type="match status" value="2"/>
</dbReference>
<evidence type="ECO:0000256" key="37">
    <source>
        <dbReference type="ARBA" id="ARBA00051606"/>
    </source>
</evidence>
<evidence type="ECO:0000256" key="18">
    <source>
        <dbReference type="ARBA" id="ARBA00023004"/>
    </source>
</evidence>
<evidence type="ECO:0000256" key="21">
    <source>
        <dbReference type="ARBA" id="ARBA00023098"/>
    </source>
</evidence>
<evidence type="ECO:0000256" key="39">
    <source>
        <dbReference type="ARBA" id="ARBA00051763"/>
    </source>
</evidence>
<dbReference type="SMART" id="SM00723">
    <property type="entry name" value="AMOP"/>
    <property type="match status" value="1"/>
</dbReference>
<dbReference type="CDD" id="cd20613">
    <property type="entry name" value="CYP46A1-like"/>
    <property type="match status" value="1"/>
</dbReference>
<sequence length="1174" mass="133328">MTQNSASKLLNGDSLHRTKQDKKAGRNGFVKNHCLFQQQQKRYRRPAEKNHHASSTSLYKKPFVESFEETPLLVAVLTYMGYGILTIFGYLRDFLRDWKFEKCHLAREREEQKDFVPLYQDFENFYTRNLYMRIRDNWNRPICSVPGAKMDLVERVTPDYNWTFEHTGNVLKHVINMGSYNYLGFAENTGTCADAASECTVKYGVGVSSTRQEIGNLDKHEELEKLVARFLGVESSMVFGMGFATNSMNIPALTGKSGKENCGSEDMQSLEKLLRDAIVHGQPRTHRPWKKILIVVEGIYSMEGSIVRLPEVIALKKKYKAFLYLDEAHSIGALGPRGRGVVDYFGLDPSDVDIMMGTFTKSFGAAGGYIGGKKELIDYLRLHSHSAVYATSMSPPITQQIITSMKSIMGEDGTTLGQERLCQLSENTTYFRRRLHEMGFIIYGNNDSPVVPLMLYMPAKIGAFGREMVKRNIGTVVVGFPATPIIESRARFCVSAAHTREMLDTVTIEVLDDPPMEVDMDLVKEWSNDWPTSSPSSTVEWLGGKKLFWPLFWGYTDVDSGEDGTGQAVEEEDDYVLEYDSGEPLPSGLDKTGGNWESPWTHGHYDVDSCEKWLNCKSEFLQRYLQQVLTELPSCPCTYPSEASNNIVSLLDAGRDRTFQWRDASGPKERLDIYKPSAHSCLRSGLSRDGTTLAAQHCCYDDNNHLITRGKGAGTPNLISTEFSPELHFKVDVMPWILCKGDWSRAEKYGPVYRLNSFHYVVLIVYCPEATKTLLMSPKYLKDHFVYKRLFNLFGKRFLGNGLVTAVDHNIWYRQRRIMDPAFSSTYLRSLMGTFNEMSERLMDKLAEMADTKAPAVMHELVNCVTLDVICKTAFGVDLNLLKQTDSPFQKAVEQCLKGMVFYLRDPFFTLLPKNWKTVQETKDAAELLRKTGEKWIQNRKTAIESGEDVPKDILTQILKTAEEENVTNKEDHELMLDNFVTFFIAGQETTANQLSFAIMELGRNPEIYKRAKAEVDEILGTKREISYDDLGKFTYLSQVLKETLRLYPTAPGTSRWIHEDMVINGLKIPGGCAVILSSFVSQRLEKFFKDPLKFDPERFDVNAAKPYYTYYPFALGPRICLGQVFSQMEAKVVLAKLLQRYEFSLVPGQSFDIKDTGTLRPKSGVICHIKHCS</sequence>
<evidence type="ECO:0000256" key="12">
    <source>
        <dbReference type="ARBA" id="ARBA00022723"/>
    </source>
</evidence>
<evidence type="ECO:0000256" key="7">
    <source>
        <dbReference type="ARBA" id="ARBA00008392"/>
    </source>
</evidence>
<comment type="cofactor">
    <cofactor evidence="1">
        <name>pyridoxal 5'-phosphate</name>
        <dbReference type="ChEBI" id="CHEBI:597326"/>
    </cofactor>
</comment>
<evidence type="ECO:0000256" key="16">
    <source>
        <dbReference type="ARBA" id="ARBA00022989"/>
    </source>
</evidence>
<evidence type="ECO:0000256" key="49">
    <source>
        <dbReference type="PIRSR" id="PIRSR602401-1"/>
    </source>
</evidence>
<evidence type="ECO:0000256" key="31">
    <source>
        <dbReference type="ARBA" id="ARBA00050430"/>
    </source>
</evidence>
<evidence type="ECO:0000313" key="54">
    <source>
        <dbReference type="Proteomes" id="UP000290572"/>
    </source>
</evidence>
<evidence type="ECO:0000256" key="25">
    <source>
        <dbReference type="ARBA" id="ARBA00023273"/>
    </source>
</evidence>
<evidence type="ECO:0000256" key="48">
    <source>
        <dbReference type="ARBA" id="ARBA00080170"/>
    </source>
</evidence>
<keyword evidence="25" id="KW-0966">Cell projection</keyword>
<dbReference type="GO" id="GO:0020037">
    <property type="term" value="F:heme binding"/>
    <property type="evidence" value="ECO:0007669"/>
    <property type="project" value="InterPro"/>
</dbReference>
<proteinExistence type="evidence at protein level"/>
<dbReference type="GO" id="GO:0006707">
    <property type="term" value="P:cholesterol catabolic process"/>
    <property type="evidence" value="ECO:0007669"/>
    <property type="project" value="InterPro"/>
</dbReference>
<evidence type="ECO:0000256" key="33">
    <source>
        <dbReference type="ARBA" id="ARBA00050991"/>
    </source>
</evidence>
<evidence type="ECO:0000256" key="8">
    <source>
        <dbReference type="ARBA" id="ARBA00010617"/>
    </source>
</evidence>
<dbReference type="PROSITE" id="PS00599">
    <property type="entry name" value="AA_TRANSFER_CLASS_2"/>
    <property type="match status" value="1"/>
</dbReference>
<keyword evidence="53" id="KW-0808">Transferase</keyword>
<evidence type="ECO:0000256" key="5">
    <source>
        <dbReference type="ARBA" id="ARBA00004389"/>
    </source>
</evidence>
<keyword evidence="14" id="KW-0492">Microsome</keyword>
<dbReference type="CDD" id="cd06454">
    <property type="entry name" value="KBL_like"/>
    <property type="match status" value="1"/>
</dbReference>
<comment type="catalytic activity">
    <reaction evidence="41">
        <text>progesterone + reduced [NADPH--hemoprotein reductase] + O2 = 17alpha-hydroxyprogesterone + oxidized [NADPH--hemoprotein reductase] + H2O + H(+)</text>
        <dbReference type="Rhea" id="RHEA:46308"/>
        <dbReference type="Rhea" id="RHEA-COMP:11964"/>
        <dbReference type="Rhea" id="RHEA-COMP:11965"/>
        <dbReference type="ChEBI" id="CHEBI:15377"/>
        <dbReference type="ChEBI" id="CHEBI:15378"/>
        <dbReference type="ChEBI" id="CHEBI:15379"/>
        <dbReference type="ChEBI" id="CHEBI:17026"/>
        <dbReference type="ChEBI" id="CHEBI:17252"/>
        <dbReference type="ChEBI" id="CHEBI:57618"/>
        <dbReference type="ChEBI" id="CHEBI:58210"/>
    </reaction>
    <physiologicalReaction direction="left-to-right" evidence="41">
        <dbReference type="Rhea" id="RHEA:46309"/>
    </physiologicalReaction>
</comment>
<evidence type="ECO:0000256" key="35">
    <source>
        <dbReference type="ARBA" id="ARBA00051503"/>
    </source>
</evidence>
<evidence type="ECO:0000256" key="2">
    <source>
        <dbReference type="ARBA" id="ARBA00001971"/>
    </source>
</evidence>
<comment type="pathway">
    <text evidence="6">Lipid metabolism; C21-steroid hormone metabolism.</text>
</comment>
<dbReference type="InterPro" id="IPR001128">
    <property type="entry name" value="Cyt_P450"/>
</dbReference>
<dbReference type="GO" id="GO:0005506">
    <property type="term" value="F:iron ion binding"/>
    <property type="evidence" value="ECO:0007669"/>
    <property type="project" value="InterPro"/>
</dbReference>
<accession>A0A498NKS8</accession>
<evidence type="ECO:0007829" key="55">
    <source>
        <dbReference type="PeptideAtlas" id="A0A498NKS8"/>
    </source>
</evidence>
<comment type="catalytic activity">
    <reaction evidence="37">
        <text>7alpha-hydroxycholesterol + reduced [NADPH--hemoprotein reductase] + O2 = (24S)-7alpha-dihydroxycholesterol + oxidized [NADPH--hemoprotein reductase] + H2O + H(+)</text>
        <dbReference type="Rhea" id="RHEA:46380"/>
        <dbReference type="Rhea" id="RHEA-COMP:11964"/>
        <dbReference type="Rhea" id="RHEA-COMP:11965"/>
        <dbReference type="ChEBI" id="CHEBI:15377"/>
        <dbReference type="ChEBI" id="CHEBI:15378"/>
        <dbReference type="ChEBI" id="CHEBI:15379"/>
        <dbReference type="ChEBI" id="CHEBI:17500"/>
        <dbReference type="ChEBI" id="CHEBI:37640"/>
        <dbReference type="ChEBI" id="CHEBI:57618"/>
        <dbReference type="ChEBI" id="CHEBI:58210"/>
    </reaction>
    <physiologicalReaction direction="left-to-right" evidence="37">
        <dbReference type="Rhea" id="RHEA:46381"/>
    </physiologicalReaction>
</comment>
<dbReference type="PRINTS" id="PR00463">
    <property type="entry name" value="EP450I"/>
</dbReference>
<feature type="region of interest" description="Disordered" evidence="50">
    <location>
        <begin position="1"/>
        <end position="23"/>
    </location>
</feature>
<gene>
    <name evidence="53" type="ORF">ROHU_004664</name>
</gene>
<feature type="transmembrane region" description="Helical" evidence="51">
    <location>
        <begin position="72"/>
        <end position="91"/>
    </location>
</feature>
<evidence type="ECO:0000256" key="40">
    <source>
        <dbReference type="ARBA" id="ARBA00051817"/>
    </source>
</evidence>
<dbReference type="InterPro" id="IPR002401">
    <property type="entry name" value="Cyt_P450_E_grp-I"/>
</dbReference>
<evidence type="ECO:0000256" key="29">
    <source>
        <dbReference type="ARBA" id="ARBA00050139"/>
    </source>
</evidence>
<comment type="catalytic activity">
    <reaction evidence="34">
        <text>testosterone + reduced [NADPH--hemoprotein reductase] + O2 = 16beta,17beta-dihydroxyandrost-4-en-3-one + oxidized [NADPH--hemoprotein reductase] + H2O + H(+)</text>
        <dbReference type="Rhea" id="RHEA:46304"/>
        <dbReference type="Rhea" id="RHEA-COMP:11964"/>
        <dbReference type="Rhea" id="RHEA-COMP:11965"/>
        <dbReference type="ChEBI" id="CHEBI:15377"/>
        <dbReference type="ChEBI" id="CHEBI:15378"/>
        <dbReference type="ChEBI" id="CHEBI:15379"/>
        <dbReference type="ChEBI" id="CHEBI:17347"/>
        <dbReference type="ChEBI" id="CHEBI:57618"/>
        <dbReference type="ChEBI" id="CHEBI:58210"/>
        <dbReference type="ChEBI" id="CHEBI:83027"/>
    </reaction>
    <physiologicalReaction direction="left-to-right" evidence="34">
        <dbReference type="Rhea" id="RHEA:46305"/>
    </physiologicalReaction>
</comment>
<evidence type="ECO:0000256" key="19">
    <source>
        <dbReference type="ARBA" id="ARBA00023018"/>
    </source>
</evidence>
<organism evidence="53 54">
    <name type="scientific">Labeo rohita</name>
    <name type="common">Indian major carp</name>
    <name type="synonym">Cyprinus rohita</name>
    <dbReference type="NCBI Taxonomy" id="84645"/>
    <lineage>
        <taxon>Eukaryota</taxon>
        <taxon>Metazoa</taxon>
        <taxon>Chordata</taxon>
        <taxon>Craniata</taxon>
        <taxon>Vertebrata</taxon>
        <taxon>Euteleostomi</taxon>
        <taxon>Actinopterygii</taxon>
        <taxon>Neopterygii</taxon>
        <taxon>Teleostei</taxon>
        <taxon>Ostariophysi</taxon>
        <taxon>Cypriniformes</taxon>
        <taxon>Cyprinidae</taxon>
        <taxon>Labeoninae</taxon>
        <taxon>Labeonini</taxon>
        <taxon>Labeo</taxon>
    </lineage>
</organism>
<dbReference type="InterPro" id="IPR015422">
    <property type="entry name" value="PyrdxlP-dep_Trfase_small"/>
</dbReference>
<name>A0A498NKS8_LABRO</name>
<dbReference type="GO" id="GO:0033781">
    <property type="term" value="F:cholesterol 24-hydroxylase activity"/>
    <property type="evidence" value="ECO:0007669"/>
    <property type="project" value="UniProtKB-EC"/>
</dbReference>
<dbReference type="Pfam" id="PF03782">
    <property type="entry name" value="AMOP"/>
    <property type="match status" value="1"/>
</dbReference>
<comment type="catalytic activity">
    <reaction evidence="33">
        <text>cholesterol + reduced [NADPH--hemoprotein reductase] + O2 = (24S)-hydroxycholesterol + oxidized [NADPH--hemoprotein reductase] + H2O + H(+)</text>
        <dbReference type="Rhea" id="RHEA:22716"/>
        <dbReference type="Rhea" id="RHEA-COMP:11964"/>
        <dbReference type="Rhea" id="RHEA-COMP:11965"/>
        <dbReference type="ChEBI" id="CHEBI:15377"/>
        <dbReference type="ChEBI" id="CHEBI:15378"/>
        <dbReference type="ChEBI" id="CHEBI:15379"/>
        <dbReference type="ChEBI" id="CHEBI:16113"/>
        <dbReference type="ChEBI" id="CHEBI:34310"/>
        <dbReference type="ChEBI" id="CHEBI:57618"/>
        <dbReference type="ChEBI" id="CHEBI:58210"/>
        <dbReference type="EC" id="1.14.14.25"/>
    </reaction>
    <physiologicalReaction direction="left-to-right" evidence="33">
        <dbReference type="Rhea" id="RHEA:22717"/>
    </physiologicalReaction>
</comment>
<evidence type="ECO:0000256" key="46">
    <source>
        <dbReference type="ARBA" id="ARBA00077287"/>
    </source>
</evidence>
<comment type="catalytic activity">
    <reaction evidence="32">
        <text>7-dehydrocholesterol + reduced [NADPH--hemoprotein reductase] + O2 = cholesta-5,7-dien-3beta,25-diol + oxidized [NADPH--hemoprotein reductase] + H2O + H(+)</text>
        <dbReference type="Rhea" id="RHEA:53240"/>
        <dbReference type="Rhea" id="RHEA-COMP:11964"/>
        <dbReference type="Rhea" id="RHEA-COMP:11965"/>
        <dbReference type="ChEBI" id="CHEBI:15377"/>
        <dbReference type="ChEBI" id="CHEBI:15378"/>
        <dbReference type="ChEBI" id="CHEBI:15379"/>
        <dbReference type="ChEBI" id="CHEBI:17759"/>
        <dbReference type="ChEBI" id="CHEBI:57618"/>
        <dbReference type="ChEBI" id="CHEBI:58210"/>
        <dbReference type="ChEBI" id="CHEBI:137057"/>
    </reaction>
    <physiologicalReaction direction="left-to-right" evidence="32">
        <dbReference type="Rhea" id="RHEA:53241"/>
    </physiologicalReaction>
</comment>
<comment type="caution">
    <text evidence="53">The sequence shown here is derived from an EMBL/GenBank/DDBJ whole genome shotgun (WGS) entry which is preliminary data.</text>
</comment>
<evidence type="ECO:0000256" key="1">
    <source>
        <dbReference type="ARBA" id="ARBA00001933"/>
    </source>
</evidence>
<evidence type="ECO:0000256" key="22">
    <source>
        <dbReference type="ARBA" id="ARBA00023136"/>
    </source>
</evidence>
<evidence type="ECO:0000256" key="4">
    <source>
        <dbReference type="ARBA" id="ARBA00004279"/>
    </source>
</evidence>
<evidence type="ECO:0000256" key="13">
    <source>
        <dbReference type="ARBA" id="ARBA00022824"/>
    </source>
</evidence>
<evidence type="ECO:0000256" key="50">
    <source>
        <dbReference type="SAM" id="MobiDB-lite"/>
    </source>
</evidence>
<evidence type="ECO:0000313" key="53">
    <source>
        <dbReference type="EMBL" id="RXN32376.1"/>
    </source>
</evidence>
<comment type="catalytic activity">
    <reaction evidence="39">
        <text>(24S)-hydroxycholesterol + reduced [NADPH--hemoprotein reductase] + O2 = (24S,25R)-24,26-dihydroxycholesterol + oxidized [NADPH--hemoprotein reductase] + H2O + H(+)</text>
        <dbReference type="Rhea" id="RHEA:46388"/>
        <dbReference type="Rhea" id="RHEA-COMP:11964"/>
        <dbReference type="Rhea" id="RHEA-COMP:11965"/>
        <dbReference type="ChEBI" id="CHEBI:15377"/>
        <dbReference type="ChEBI" id="CHEBI:15378"/>
        <dbReference type="ChEBI" id="CHEBI:15379"/>
        <dbReference type="ChEBI" id="CHEBI:34310"/>
        <dbReference type="ChEBI" id="CHEBI:57618"/>
        <dbReference type="ChEBI" id="CHEBI:58210"/>
        <dbReference type="ChEBI" id="CHEBI:86165"/>
    </reaction>
    <physiologicalReaction direction="left-to-right" evidence="39">
        <dbReference type="Rhea" id="RHEA:46389"/>
    </physiologicalReaction>
</comment>
<keyword evidence="24" id="KW-0753">Steroid metabolism</keyword>
<dbReference type="PANTHER" id="PTHR24293:SF0">
    <property type="entry name" value="CYP46A1 PROTEIN-RELATED"/>
    <property type="match status" value="1"/>
</dbReference>
<keyword evidence="13" id="KW-0256">Endoplasmic reticulum</keyword>
<dbReference type="STRING" id="84645.A0A498NKS8"/>
<comment type="similarity">
    <text evidence="8">Belongs to the cytochrome P450 family.</text>
</comment>
<dbReference type="InterPro" id="IPR036396">
    <property type="entry name" value="Cyt_P450_sf"/>
</dbReference>
<dbReference type="Gene3D" id="3.40.640.10">
    <property type="entry name" value="Type I PLP-dependent aspartate aminotransferase-like (Major domain)"/>
    <property type="match status" value="2"/>
</dbReference>
<dbReference type="GO" id="GO:0098793">
    <property type="term" value="C:presynapse"/>
    <property type="evidence" value="ECO:0007669"/>
    <property type="project" value="UniProtKB-SubCell"/>
</dbReference>
<keyword evidence="22 51" id="KW-0472">Membrane</keyword>
<dbReference type="PRINTS" id="PR00385">
    <property type="entry name" value="P450"/>
</dbReference>
<comment type="catalytic activity">
    <reaction evidence="29">
        <text>desmosterol + reduced [NADPH--hemoprotein reductase] + O2 = (24Z),26-hydroxydesmosterol + oxidized [NADPH--hemoprotein reductase] + H2O + H(+)</text>
        <dbReference type="Rhea" id="RHEA:53236"/>
        <dbReference type="Rhea" id="RHEA-COMP:11964"/>
        <dbReference type="Rhea" id="RHEA-COMP:11965"/>
        <dbReference type="ChEBI" id="CHEBI:15377"/>
        <dbReference type="ChEBI" id="CHEBI:15378"/>
        <dbReference type="ChEBI" id="CHEBI:15379"/>
        <dbReference type="ChEBI" id="CHEBI:17737"/>
        <dbReference type="ChEBI" id="CHEBI:57618"/>
        <dbReference type="ChEBI" id="CHEBI:58210"/>
        <dbReference type="ChEBI" id="CHEBI:137053"/>
    </reaction>
    <physiologicalReaction direction="left-to-right" evidence="29">
        <dbReference type="Rhea" id="RHEA:53237"/>
    </physiologicalReaction>
</comment>
<keyword evidence="23" id="KW-1207">Sterol metabolism</keyword>
<dbReference type="InterPro" id="IPR015424">
    <property type="entry name" value="PyrdxlP-dep_Trfase"/>
</dbReference>
<evidence type="ECO:0000256" key="17">
    <source>
        <dbReference type="ARBA" id="ARBA00023002"/>
    </source>
</evidence>
<dbReference type="EC" id="1.14.14.25" evidence="44"/>
<evidence type="ECO:0000256" key="36">
    <source>
        <dbReference type="ARBA" id="ARBA00051527"/>
    </source>
</evidence>
<reference evidence="53 54" key="1">
    <citation type="submission" date="2018-03" db="EMBL/GenBank/DDBJ databases">
        <title>Draft genome sequence of Rohu Carp (Labeo rohita).</title>
        <authorList>
            <person name="Das P."/>
            <person name="Kushwaha B."/>
            <person name="Joshi C.G."/>
            <person name="Kumar D."/>
            <person name="Nagpure N.S."/>
            <person name="Sahoo L."/>
            <person name="Das S.P."/>
            <person name="Bit A."/>
            <person name="Patnaik S."/>
            <person name="Meher P.K."/>
            <person name="Jayasankar P."/>
            <person name="Koringa P.G."/>
            <person name="Patel N.V."/>
            <person name="Hinsu A.T."/>
            <person name="Kumar R."/>
            <person name="Pandey M."/>
            <person name="Agarwal S."/>
            <person name="Srivastava S."/>
            <person name="Singh M."/>
            <person name="Iquebal M.A."/>
            <person name="Jaiswal S."/>
            <person name="Angadi U.B."/>
            <person name="Kumar N."/>
            <person name="Raza M."/>
            <person name="Shah T.M."/>
            <person name="Rai A."/>
            <person name="Jena J.K."/>
        </authorList>
    </citation>
    <scope>NUCLEOTIDE SEQUENCE [LARGE SCALE GENOMIC DNA]</scope>
    <source>
        <strain evidence="53">DASCIFA01</strain>
        <tissue evidence="53">Testis</tissue>
    </source>
</reference>
<evidence type="ECO:0000256" key="41">
    <source>
        <dbReference type="ARBA" id="ARBA00052074"/>
    </source>
</evidence>
<evidence type="ECO:0000259" key="52">
    <source>
        <dbReference type="PROSITE" id="PS50856"/>
    </source>
</evidence>
<dbReference type="FunFam" id="1.10.630.10:FF:000031">
    <property type="entry name" value="cholesterol 24-hydroxylase isoform X2"/>
    <property type="match status" value="1"/>
</dbReference>
<evidence type="ECO:0000256" key="43">
    <source>
        <dbReference type="ARBA" id="ARBA00054645"/>
    </source>
</evidence>
<feature type="domain" description="AMOP" evidence="52">
    <location>
        <begin position="602"/>
        <end position="757"/>
    </location>
</feature>
<comment type="catalytic activity">
    <reaction evidence="35">
        <text>testosterone + reduced [NADPH--hemoprotein reductase] + O2 = 6beta,17beta-dihydroxyandrost-4-en-3-one + oxidized [NADPH--hemoprotein reductase] + H2O + H(+)</text>
        <dbReference type="Rhea" id="RHEA:46296"/>
        <dbReference type="Rhea" id="RHEA-COMP:11964"/>
        <dbReference type="Rhea" id="RHEA-COMP:11965"/>
        <dbReference type="ChEBI" id="CHEBI:15377"/>
        <dbReference type="ChEBI" id="CHEBI:15378"/>
        <dbReference type="ChEBI" id="CHEBI:15379"/>
        <dbReference type="ChEBI" id="CHEBI:17347"/>
        <dbReference type="ChEBI" id="CHEBI:34477"/>
        <dbReference type="ChEBI" id="CHEBI:57618"/>
        <dbReference type="ChEBI" id="CHEBI:58210"/>
    </reaction>
    <physiologicalReaction direction="left-to-right" evidence="35">
        <dbReference type="Rhea" id="RHEA:46297"/>
    </physiologicalReaction>
</comment>
<evidence type="ECO:0000256" key="44">
    <source>
        <dbReference type="ARBA" id="ARBA00066440"/>
    </source>
</evidence>
<evidence type="ECO:0000256" key="30">
    <source>
        <dbReference type="ARBA" id="ARBA00050344"/>
    </source>
</evidence>
<dbReference type="Gene3D" id="3.90.1150.10">
    <property type="entry name" value="Aspartate Aminotransferase, domain 1"/>
    <property type="match status" value="2"/>
</dbReference>
<evidence type="ECO:0000256" key="45">
    <source>
        <dbReference type="ARBA" id="ARBA00068948"/>
    </source>
</evidence>
<comment type="cofactor">
    <cofactor evidence="2 49">
        <name>heme</name>
        <dbReference type="ChEBI" id="CHEBI:30413"/>
    </cofactor>
</comment>
<evidence type="ECO:0000256" key="10">
    <source>
        <dbReference type="ARBA" id="ARBA00022617"/>
    </source>
</evidence>
<evidence type="ECO:0000256" key="11">
    <source>
        <dbReference type="ARBA" id="ARBA00022692"/>
    </source>
</evidence>
<comment type="catalytic activity">
    <reaction evidence="30">
        <text>testosterone + reduced [NADPH--hemoprotein reductase] + O2 = 2-hydroxytestosterone + oxidized [NADPH--hemoprotein reductase] + H2O + H(+)</text>
        <dbReference type="Rhea" id="RHEA:46300"/>
        <dbReference type="Rhea" id="RHEA-COMP:11964"/>
        <dbReference type="Rhea" id="RHEA-COMP:11965"/>
        <dbReference type="ChEBI" id="CHEBI:15377"/>
        <dbReference type="ChEBI" id="CHEBI:15378"/>
        <dbReference type="ChEBI" id="CHEBI:15379"/>
        <dbReference type="ChEBI" id="CHEBI:17347"/>
        <dbReference type="ChEBI" id="CHEBI:57618"/>
        <dbReference type="ChEBI" id="CHEBI:58210"/>
        <dbReference type="ChEBI" id="CHEBI:86013"/>
    </reaction>
    <physiologicalReaction direction="left-to-right" evidence="30">
        <dbReference type="Rhea" id="RHEA:46301"/>
    </physiologicalReaction>
</comment>
<evidence type="ECO:0000256" key="47">
    <source>
        <dbReference type="ARBA" id="ARBA00079170"/>
    </source>
</evidence>